<dbReference type="RefSeq" id="WP_035514169.1">
    <property type="nucleotide sequence ID" value="NZ_KN234747.1"/>
</dbReference>
<sequence>MTQYAIPGRSLNSLQLTLIFSVALPLILLSALATRVILSELNASREQSLKGDLALVARAIHGPVNEALHRGSRASLEASLDSVFSLGRVYGASVYDREGRRIAAAGATERDMADSRITRRLSSSGETQEDYREIDGEEVFSHFLPLFDAHGQASGFIQLSRRETDFQAALQQLTWAVWAGWRGVLRTSWGRR</sequence>
<evidence type="ECO:0000313" key="1">
    <source>
        <dbReference type="EMBL" id="KGE02753.1"/>
    </source>
</evidence>
<dbReference type="STRING" id="1265313.HRUBRA_02731"/>
<organism evidence="1 2">
    <name type="scientific">Pseudohaliea rubra DSM 19751</name>
    <dbReference type="NCBI Taxonomy" id="1265313"/>
    <lineage>
        <taxon>Bacteria</taxon>
        <taxon>Pseudomonadati</taxon>
        <taxon>Pseudomonadota</taxon>
        <taxon>Gammaproteobacteria</taxon>
        <taxon>Cellvibrionales</taxon>
        <taxon>Halieaceae</taxon>
        <taxon>Pseudohaliea</taxon>
    </lineage>
</organism>
<protein>
    <submittedName>
        <fullName evidence="1">Sensor histidine kinase</fullName>
    </submittedName>
</protein>
<comment type="caution">
    <text evidence="1">The sequence shown here is derived from an EMBL/GenBank/DDBJ whole genome shotgun (WGS) entry which is preliminary data.</text>
</comment>
<keyword evidence="2" id="KW-1185">Reference proteome</keyword>
<name>A0A095VNR7_9GAMM</name>
<dbReference type="eggNOG" id="COG4191">
    <property type="taxonomic scope" value="Bacteria"/>
</dbReference>
<dbReference type="AlphaFoldDB" id="A0A095VNR7"/>
<keyword evidence="1" id="KW-0418">Kinase</keyword>
<proteinExistence type="predicted"/>
<dbReference type="Proteomes" id="UP000029640">
    <property type="component" value="Unassembled WGS sequence"/>
</dbReference>
<dbReference type="GO" id="GO:0016301">
    <property type="term" value="F:kinase activity"/>
    <property type="evidence" value="ECO:0007669"/>
    <property type="project" value="UniProtKB-KW"/>
</dbReference>
<gene>
    <name evidence="1" type="ORF">HRUBRA_02731</name>
</gene>
<accession>A0A095VNR7</accession>
<reference evidence="1 2" key="1">
    <citation type="journal article" date="2014" name="Genome Announc.">
        <title>Genome Sequence of Gammaproteobacterial Pseudohaliea rubra Type Strain DSM 19751, Isolated from Coastal Seawater of the Mediterranean Sea.</title>
        <authorList>
            <person name="Spring S."/>
            <person name="Fiebig A."/>
            <person name="Riedel T."/>
            <person name="Goker M."/>
            <person name="Klenk H.P."/>
        </authorList>
    </citation>
    <scope>NUCLEOTIDE SEQUENCE [LARGE SCALE GENOMIC DNA]</scope>
    <source>
        <strain evidence="1 2">DSM 19751</strain>
    </source>
</reference>
<dbReference type="OrthoDB" id="1931120at2"/>
<dbReference type="EMBL" id="AUVB01000085">
    <property type="protein sequence ID" value="KGE02753.1"/>
    <property type="molecule type" value="Genomic_DNA"/>
</dbReference>
<evidence type="ECO:0000313" key="2">
    <source>
        <dbReference type="Proteomes" id="UP000029640"/>
    </source>
</evidence>
<keyword evidence="1" id="KW-0808">Transferase</keyword>
<dbReference type="HOGENOM" id="CLU_1413420_0_0_6"/>